<accession>A0A9N8MNY2</accession>
<evidence type="ECO:0000313" key="2">
    <source>
        <dbReference type="Proteomes" id="UP000662618"/>
    </source>
</evidence>
<dbReference type="EMBL" id="CAJIMS010000001">
    <property type="protein sequence ID" value="CAD7808826.1"/>
    <property type="molecule type" value="Genomic_DNA"/>
</dbReference>
<comment type="caution">
    <text evidence="1">The sequence shown here is derived from an EMBL/GenBank/DDBJ whole genome shotgun (WGS) entry which is preliminary data.</text>
</comment>
<sequence length="229" mass="25751">MKKHEVVRLYNFSDAKLIEIGNEKIAFMRRDLEAFASFGLDDAKFKELETKIIAFSNLVTDIETSKEQVQITEQKDARAEELRVAIRSVMTRVAQKHGNASARYAHYGTDTLSKQSDADLIITAKRVVRVGTANLGDLASEGLSNIHLETITTLTDEFGTLLINQKLKIGERDIQQEDRVEDGNAIYSLLVKYAQTGQDIWETSDVAKYNDYIIYNTPSGEEVSETPII</sequence>
<evidence type="ECO:0000313" key="1">
    <source>
        <dbReference type="EMBL" id="CAD7808826.1"/>
    </source>
</evidence>
<gene>
    <name evidence="1" type="ORF">CHRY9390_01895</name>
</gene>
<reference evidence="1" key="1">
    <citation type="submission" date="2020-12" db="EMBL/GenBank/DDBJ databases">
        <authorList>
            <person name="Rodrigo-Torres L."/>
            <person name="Arahal R. D."/>
            <person name="Lucena T."/>
        </authorList>
    </citation>
    <scope>NUCLEOTIDE SEQUENCE</scope>
    <source>
        <strain evidence="1">CECT 9390</strain>
    </source>
</reference>
<organism evidence="1 2">
    <name type="scientific">Chryseobacterium aquaeductus</name>
    <dbReference type="NCBI Taxonomy" id="2675056"/>
    <lineage>
        <taxon>Bacteria</taxon>
        <taxon>Pseudomonadati</taxon>
        <taxon>Bacteroidota</taxon>
        <taxon>Flavobacteriia</taxon>
        <taxon>Flavobacteriales</taxon>
        <taxon>Weeksellaceae</taxon>
        <taxon>Chryseobacterium group</taxon>
        <taxon>Chryseobacterium</taxon>
    </lineage>
</organism>
<dbReference type="RefSeq" id="WP_162088248.1">
    <property type="nucleotide sequence ID" value="NZ_CAJIMS010000001.1"/>
</dbReference>
<proteinExistence type="predicted"/>
<name>A0A9N8MNY2_9FLAO</name>
<dbReference type="AlphaFoldDB" id="A0A9N8MNY2"/>
<protein>
    <submittedName>
        <fullName evidence="1">Uncharacterized protein</fullName>
    </submittedName>
</protein>
<keyword evidence="2" id="KW-1185">Reference proteome</keyword>
<dbReference type="Proteomes" id="UP000662618">
    <property type="component" value="Unassembled WGS sequence"/>
</dbReference>